<reference evidence="1" key="2">
    <citation type="journal article" date="2022" name="Microb. Genom.">
        <title>A chromosome-scale genome assembly of the tomato pathogen Cladosporium fulvum reveals a compartmentalized genome architecture and the presence of a dispensable chromosome.</title>
        <authorList>
            <person name="Zaccaron A.Z."/>
            <person name="Chen L.H."/>
            <person name="Samaras A."/>
            <person name="Stergiopoulos I."/>
        </authorList>
    </citation>
    <scope>NUCLEOTIDE SEQUENCE</scope>
    <source>
        <strain evidence="1">Race5_Kim</strain>
    </source>
</reference>
<dbReference type="OrthoDB" id="3650964at2759"/>
<dbReference type="EMBL" id="CP090171">
    <property type="protein sequence ID" value="UJO21743.1"/>
    <property type="molecule type" value="Genomic_DNA"/>
</dbReference>
<dbReference type="GeneID" id="71988800"/>
<proteinExistence type="predicted"/>
<name>A0A9Q8UTE8_PASFU</name>
<reference evidence="1" key="1">
    <citation type="submission" date="2021-12" db="EMBL/GenBank/DDBJ databases">
        <authorList>
            <person name="Zaccaron A."/>
            <person name="Stergiopoulos I."/>
        </authorList>
    </citation>
    <scope>NUCLEOTIDE SEQUENCE</scope>
    <source>
        <strain evidence="1">Race5_Kim</strain>
    </source>
</reference>
<gene>
    <name evidence="1" type="ORF">CLAFUR5_08922</name>
</gene>
<evidence type="ECO:0000313" key="2">
    <source>
        <dbReference type="Proteomes" id="UP000756132"/>
    </source>
</evidence>
<accession>A0A9Q8UTE8</accession>
<evidence type="ECO:0000313" key="1">
    <source>
        <dbReference type="EMBL" id="UJO21743.1"/>
    </source>
</evidence>
<keyword evidence="2" id="KW-1185">Reference proteome</keyword>
<protein>
    <submittedName>
        <fullName evidence="1">Uncharacterized protein</fullName>
    </submittedName>
</protein>
<dbReference type="Proteomes" id="UP000756132">
    <property type="component" value="Chromosome 9"/>
</dbReference>
<sequence length="235" mass="26532">MQTPTTIDRTAFPFFRLPRELRDNIYEDCDGNQQVSLAGDGTENIKAWVEHGLRTNFLLVCKQFSREYWMRQRGQGKLIIDATFYPARSTSPQLIDSMSNSKQMRIASGPKRVQAAELSTTWRYGWSLANCILHATILEALVFKLRFYGPITTAAKVYIVGEISGRWTAPKALNQVSYEVSGAGMVSLTGMAGLRSMELYSYYRSPETSVYYGMPAVLIGRWTQASGWHAKTQQT</sequence>
<organism evidence="1 2">
    <name type="scientific">Passalora fulva</name>
    <name type="common">Tomato leaf mold</name>
    <name type="synonym">Cladosporium fulvum</name>
    <dbReference type="NCBI Taxonomy" id="5499"/>
    <lineage>
        <taxon>Eukaryota</taxon>
        <taxon>Fungi</taxon>
        <taxon>Dikarya</taxon>
        <taxon>Ascomycota</taxon>
        <taxon>Pezizomycotina</taxon>
        <taxon>Dothideomycetes</taxon>
        <taxon>Dothideomycetidae</taxon>
        <taxon>Mycosphaerellales</taxon>
        <taxon>Mycosphaerellaceae</taxon>
        <taxon>Fulvia</taxon>
    </lineage>
</organism>
<dbReference type="KEGG" id="ffu:CLAFUR5_08922"/>
<dbReference type="AlphaFoldDB" id="A0A9Q8UTE8"/>
<dbReference type="RefSeq" id="XP_047766109.1">
    <property type="nucleotide sequence ID" value="XM_047908070.1"/>
</dbReference>